<dbReference type="EMBL" id="CADCTM010000475">
    <property type="protein sequence ID" value="CAA9270923.1"/>
    <property type="molecule type" value="Genomic_DNA"/>
</dbReference>
<dbReference type="AlphaFoldDB" id="A0A6J4J504"/>
<reference evidence="2" key="1">
    <citation type="submission" date="2020-02" db="EMBL/GenBank/DDBJ databases">
        <authorList>
            <person name="Meier V. D."/>
        </authorList>
    </citation>
    <scope>NUCLEOTIDE SEQUENCE</scope>
    <source>
        <strain evidence="2">AVDCRST_MAG92</strain>
    </source>
</reference>
<feature type="region of interest" description="Disordered" evidence="1">
    <location>
        <begin position="19"/>
        <end position="38"/>
    </location>
</feature>
<evidence type="ECO:0000256" key="1">
    <source>
        <dbReference type="SAM" id="MobiDB-lite"/>
    </source>
</evidence>
<name>A0A6J4J504_9CYAN</name>
<protein>
    <submittedName>
        <fullName evidence="2">Uncharacterized protein</fullName>
    </submittedName>
</protein>
<gene>
    <name evidence="2" type="ORF">AVDCRST_MAG92-2952</name>
</gene>
<sequence length="38" mass="4383">MYSCELTNCYNFQETRVNKKPEQSNLEQPMAAMGQNSP</sequence>
<organism evidence="2">
    <name type="scientific">uncultured Coleofasciculus sp</name>
    <dbReference type="NCBI Taxonomy" id="1267456"/>
    <lineage>
        <taxon>Bacteria</taxon>
        <taxon>Bacillati</taxon>
        <taxon>Cyanobacteriota</taxon>
        <taxon>Cyanophyceae</taxon>
        <taxon>Coleofasciculales</taxon>
        <taxon>Coleofasciculaceae</taxon>
        <taxon>Coleofasciculus</taxon>
        <taxon>environmental samples</taxon>
    </lineage>
</organism>
<evidence type="ECO:0000313" key="2">
    <source>
        <dbReference type="EMBL" id="CAA9270923.1"/>
    </source>
</evidence>
<accession>A0A6J4J504</accession>
<proteinExistence type="predicted"/>